<name>A0A7L4ZJG3_9FLAO</name>
<dbReference type="AlphaFoldDB" id="A0A7L4ZJG3"/>
<dbReference type="KEGG" id="kan:IMCC3317_14070"/>
<reference evidence="1 2" key="1">
    <citation type="journal article" date="2013" name="Int. J. Syst. Evol. Microbiol.">
        <title>Kordia antarctica sp. nov., isolated from Antarctic seawater.</title>
        <authorList>
            <person name="Baek K."/>
            <person name="Choi A."/>
            <person name="Kang I."/>
            <person name="Lee K."/>
            <person name="Cho J.C."/>
        </authorList>
    </citation>
    <scope>NUCLEOTIDE SEQUENCE [LARGE SCALE GENOMIC DNA]</scope>
    <source>
        <strain evidence="1 2">IMCC3317</strain>
    </source>
</reference>
<organism evidence="1 2">
    <name type="scientific">Kordia antarctica</name>
    <dbReference type="NCBI Taxonomy" id="1218801"/>
    <lineage>
        <taxon>Bacteria</taxon>
        <taxon>Pseudomonadati</taxon>
        <taxon>Bacteroidota</taxon>
        <taxon>Flavobacteriia</taxon>
        <taxon>Flavobacteriales</taxon>
        <taxon>Flavobacteriaceae</taxon>
        <taxon>Kordia</taxon>
    </lineage>
</organism>
<dbReference type="SUPFAM" id="SSF82171">
    <property type="entry name" value="DPP6 N-terminal domain-like"/>
    <property type="match status" value="1"/>
</dbReference>
<dbReference type="InterPro" id="IPR011042">
    <property type="entry name" value="6-blade_b-propeller_TolB-like"/>
</dbReference>
<dbReference type="InterPro" id="IPR011659">
    <property type="entry name" value="WD40"/>
</dbReference>
<dbReference type="Proteomes" id="UP000464657">
    <property type="component" value="Chromosome"/>
</dbReference>
<proteinExistence type="predicted"/>
<evidence type="ECO:0008006" key="3">
    <source>
        <dbReference type="Google" id="ProtNLM"/>
    </source>
</evidence>
<dbReference type="EMBL" id="CP019288">
    <property type="protein sequence ID" value="QHI36054.1"/>
    <property type="molecule type" value="Genomic_DNA"/>
</dbReference>
<gene>
    <name evidence="1" type="ORF">IMCC3317_14070</name>
</gene>
<dbReference type="RefSeq" id="WP_160128784.1">
    <property type="nucleotide sequence ID" value="NZ_CP019288.1"/>
</dbReference>
<dbReference type="OrthoDB" id="9809364at2"/>
<dbReference type="Pfam" id="PF07676">
    <property type="entry name" value="PD40"/>
    <property type="match status" value="2"/>
</dbReference>
<evidence type="ECO:0000313" key="1">
    <source>
        <dbReference type="EMBL" id="QHI36054.1"/>
    </source>
</evidence>
<dbReference type="Gene3D" id="2.120.10.30">
    <property type="entry name" value="TolB, C-terminal domain"/>
    <property type="match status" value="1"/>
</dbReference>
<accession>A0A7L4ZJG3</accession>
<sequence>MISPDGNYLVFNSYDAPNGAGGEDIFVSKKTENGWSKAKPISALINTKDEESSPRFSRDGKYFFFSRAESLGNYEFGEWSIFFMETEYLNLENIDD</sequence>
<protein>
    <recommendedName>
        <fullName evidence="3">Protein TolB</fullName>
    </recommendedName>
</protein>
<keyword evidence="2" id="KW-1185">Reference proteome</keyword>
<evidence type="ECO:0000313" key="2">
    <source>
        <dbReference type="Proteomes" id="UP000464657"/>
    </source>
</evidence>